<dbReference type="PROSITE" id="PS50056">
    <property type="entry name" value="TYR_PHOSPHATASE_2"/>
    <property type="match status" value="1"/>
</dbReference>
<evidence type="ECO:0000313" key="5">
    <source>
        <dbReference type="EMBL" id="AAP29803.1"/>
    </source>
</evidence>
<sequence>MFPDRWHEFTPCGRVIDGTRLICFKVPLSAELFEYVTNDEDRWTVASLLTRHSALGAVIDLTNTTRYYDGEQMIREGLLYKKIRVPGRAIPDEDTVQKFFSAVDEFQDRCPTMLVGVHCTHGLNRSGYLVCRYMVDKLGVSPADAIIRFEEARGHKIERANYLQDLLARNHVRREPN</sequence>
<dbReference type="InterPro" id="IPR020422">
    <property type="entry name" value="TYR_PHOSPHATASE_DUAL_dom"/>
</dbReference>
<dbReference type="GO" id="GO:0004721">
    <property type="term" value="F:phosphoprotein phosphatase activity"/>
    <property type="evidence" value="ECO:0007669"/>
    <property type="project" value="UniProtKB-KW"/>
</dbReference>
<dbReference type="PROSITE" id="PS00383">
    <property type="entry name" value="TYR_PHOSPHATASE_1"/>
    <property type="match status" value="1"/>
</dbReference>
<accession>Q7TLX3</accession>
<reference evidence="5 6" key="1">
    <citation type="journal article" date="1992" name="Virus Res.">
        <title>Identification of bent DNA and ARS fragments in the genome of Choristoneura fumiferana nuclear polyhedrosis virus.</title>
        <authorList>
            <person name="Lee H.Y."/>
            <person name="Arif B."/>
            <person name="Dobos P."/>
            <person name="Krell P."/>
        </authorList>
    </citation>
    <scope>NUCLEOTIDE SEQUENCE [LARGE SCALE GENOMIC DNA]</scope>
</reference>
<dbReference type="InterPro" id="IPR000387">
    <property type="entry name" value="Tyr_Pase_dom"/>
</dbReference>
<dbReference type="PANTHER" id="PTHR10367:SF9">
    <property type="entry name" value="DUAL-SPECIFICITY PHOSPHATASE 11 (RNA_RNP COMPLEX 1-INTERACTING)"/>
    <property type="match status" value="1"/>
</dbReference>
<dbReference type="SMART" id="SM00195">
    <property type="entry name" value="DSPc"/>
    <property type="match status" value="1"/>
</dbReference>
<dbReference type="PROSITE" id="PS50054">
    <property type="entry name" value="TYR_PHOSPHATASE_DUAL"/>
    <property type="match status" value="1"/>
</dbReference>
<evidence type="ECO:0000256" key="1">
    <source>
        <dbReference type="ARBA" id="ARBA00022801"/>
    </source>
</evidence>
<evidence type="ECO:0000313" key="6">
    <source>
        <dbReference type="Proteomes" id="UP000204418"/>
    </source>
</evidence>
<feature type="domain" description="Tyrosine-protein phosphatase" evidence="3">
    <location>
        <begin position="24"/>
        <end position="175"/>
    </location>
</feature>
<dbReference type="Gene3D" id="3.90.190.10">
    <property type="entry name" value="Protein tyrosine phosphatase superfamily"/>
    <property type="match status" value="1"/>
</dbReference>
<dbReference type="InterPro" id="IPR051029">
    <property type="entry name" value="mRNA_Capping_Enz/RNA_Phosphat"/>
</dbReference>
<dbReference type="InterPro" id="IPR029021">
    <property type="entry name" value="Prot-tyrosine_phosphatase-like"/>
</dbReference>
<protein>
    <submittedName>
        <fullName evidence="5">Protein tyrosine phosphatase 1</fullName>
    </submittedName>
</protein>
<feature type="domain" description="Tyrosine specific protein phosphatases" evidence="4">
    <location>
        <begin position="97"/>
        <end position="164"/>
    </location>
</feature>
<dbReference type="OrthoDB" id="10871at10239"/>
<dbReference type="Proteomes" id="UP000204418">
    <property type="component" value="Segment"/>
</dbReference>
<dbReference type="InterPro" id="IPR016130">
    <property type="entry name" value="Tyr_Pase_AS"/>
</dbReference>
<dbReference type="InterPro" id="IPR000340">
    <property type="entry name" value="Dual-sp_phosphatase_cat-dom"/>
</dbReference>
<dbReference type="Pfam" id="PF00782">
    <property type="entry name" value="DSPc"/>
    <property type="match status" value="1"/>
</dbReference>
<name>Q7TLX3_NPVCF</name>
<reference evidence="5 6" key="5">
    <citation type="journal article" date="1996" name="Virology">
        <title>Studies of Choristoneura fumiferana nuclear polyhedrosis virus gene expression in insect cells.</title>
        <authorList>
            <person name="Qiu W."/>
            <person name="Liu J.J."/>
            <person name="Carstens E.B."/>
        </authorList>
    </citation>
    <scope>NUCLEOTIDE SEQUENCE [LARGE SCALE GENOMIC DNA]</scope>
</reference>
<reference evidence="5 6" key="9">
    <citation type="journal article" date="2005" name="J. Gen. Virol.">
        <title>Analysis of the Choristoneura fumiferana nucleopolyhedrovirus genome.</title>
        <authorList>
            <person name="de Jong J.G."/>
            <person name="Lauzon H.A."/>
            <person name="Dominy C."/>
            <person name="Poloumienko A."/>
            <person name="Carstens E.B."/>
            <person name="Arif B.M."/>
            <person name="Krell P.J."/>
        </authorList>
    </citation>
    <scope>NUCLEOTIDE SEQUENCE [LARGE SCALE GENOMIC DNA]</scope>
</reference>
<organism evidence="5 6">
    <name type="scientific">Choristoneura fumiferana nuclear polyhedrosis virus</name>
    <name type="common">CfMNPV</name>
    <dbReference type="NCBI Taxonomy" id="208973"/>
    <lineage>
        <taxon>Viruses</taxon>
        <taxon>Viruses incertae sedis</taxon>
        <taxon>Naldaviricetes</taxon>
        <taxon>Lefavirales</taxon>
        <taxon>Baculoviridae</taxon>
        <taxon>Alphabaculovirus</taxon>
        <taxon>Alphabaculovirus chofumiferanae</taxon>
    </lineage>
</organism>
<proteinExistence type="predicted"/>
<reference evidence="5 6" key="2">
    <citation type="journal article" date="1995" name="J. Gen. Virol.">
        <title>Characterization, sequencing and phylogeny of the ecdysteroid UDP-glucosyltransferase gene from two distinct nuclear polyhedrosis viruses isolated from Choristoneura fumiferana.</title>
        <authorList>
            <person name="Barrett J.W."/>
            <person name="Krell P.J."/>
            <person name="Arif B.M."/>
        </authorList>
    </citation>
    <scope>NUCLEOTIDE SEQUENCE [LARGE SCALE GENOMIC DNA]</scope>
</reference>
<dbReference type="GO" id="GO:0004651">
    <property type="term" value="F:polynucleotide 5'-phosphatase activity"/>
    <property type="evidence" value="ECO:0007669"/>
    <property type="project" value="TreeGrafter"/>
</dbReference>
<keyword evidence="1" id="KW-0378">Hydrolase</keyword>
<evidence type="ECO:0000259" key="4">
    <source>
        <dbReference type="PROSITE" id="PS50056"/>
    </source>
</evidence>
<dbReference type="EMBL" id="AF512031">
    <property type="protein sequence ID" value="AAP29803.1"/>
    <property type="molecule type" value="Genomic_DNA"/>
</dbReference>
<organismHost>
    <name type="scientific">Choristoneura fumiferana</name>
    <name type="common">Spruce budworm moth</name>
    <name type="synonym">Archips fumiferana</name>
    <dbReference type="NCBI Taxonomy" id="7141"/>
</organismHost>
<reference evidence="5 6" key="3">
    <citation type="journal article" date="1995" name="Virology">
        <title>Identification and analysis of a putative origin of DNA replication in the Choristoneura fumiferana multinucleocapsid nuclear polyhedrosis virus genome.</title>
        <authorList>
            <person name="Xie W.D."/>
            <person name="Arif B."/>
            <person name="Dobos P."/>
            <person name="Krell P.J."/>
        </authorList>
    </citation>
    <scope>NUCLEOTIDE SEQUENCE [LARGE SCALE GENOMIC DNA]</scope>
</reference>
<evidence type="ECO:0000256" key="2">
    <source>
        <dbReference type="ARBA" id="ARBA00022912"/>
    </source>
</evidence>
<dbReference type="RefSeq" id="NP_848321.1">
    <property type="nucleotide sequence ID" value="NC_004778.3"/>
</dbReference>
<keyword evidence="6" id="KW-1185">Reference proteome</keyword>
<reference evidence="5 6" key="6">
    <citation type="journal article" date="1996" name="Virology">
        <title>Identification, molecular cloning, and transcription analysis of the Choristoneura fumiferana nuclear polyhedrosis virus spindle-like protein gene.</title>
        <authorList>
            <person name="Liu J.J."/>
            <person name="Carstens E.B."/>
        </authorList>
    </citation>
    <scope>NUCLEOTIDE SEQUENCE [LARGE SCALE GENOMIC DNA]</scope>
</reference>
<dbReference type="PANTHER" id="PTHR10367">
    <property type="entry name" value="MRNA-CAPPING ENZYME"/>
    <property type="match status" value="1"/>
</dbReference>
<reference evidence="5 6" key="7">
    <citation type="journal article" date="2000" name="Virology">
        <title>Identification and molecular characterization of the Choristoneura fumiferana multicapsid nucleopolyhedrovirus genomic region encoding the regulatory genes pkip, p47, lef-12, and gta.</title>
        <authorList>
            <person name="Lapointe R."/>
            <person name="Back D.W."/>
            <person name="Ding Q."/>
            <person name="Carstens E.B."/>
        </authorList>
    </citation>
    <scope>NUCLEOTIDE SEQUENCE [LARGE SCALE GENOMIC DNA]</scope>
</reference>
<reference evidence="5 6" key="4">
    <citation type="journal article" date="1995" name="Virology">
        <title>Identification, localization, transcription, and sequence analysis of the Choristoneura fumiferana nuclear polyhedrosis virus DNA polymerase gene.</title>
        <authorList>
            <person name="Liu J.J."/>
            <person name="Carstens E.B."/>
        </authorList>
    </citation>
    <scope>NUCLEOTIDE SEQUENCE [LARGE SCALE GENOMIC DNA]</scope>
</reference>
<dbReference type="KEGG" id="vg:1482791"/>
<dbReference type="GeneID" id="1482791"/>
<evidence type="ECO:0000259" key="3">
    <source>
        <dbReference type="PROSITE" id="PS50054"/>
    </source>
</evidence>
<keyword evidence="2" id="KW-0904">Protein phosphatase</keyword>
<dbReference type="SUPFAM" id="SSF52799">
    <property type="entry name" value="(Phosphotyrosine protein) phosphatases II"/>
    <property type="match status" value="1"/>
</dbReference>
<reference evidence="5 6" key="8">
    <citation type="journal article" date="2002" name="Virus Res.">
        <title>Identification and molecular characterization of the baculovirus CfMNPV early genes: ie-1, ie-2 and pe38.</title>
        <authorList>
            <person name="Carstens E.B."/>
            <person name="Liu J.J."/>
            <person name="Dominy C."/>
        </authorList>
    </citation>
    <scope>NUCLEOTIDE SEQUENCE [LARGE SCALE GENOMIC DNA]</scope>
</reference>